<dbReference type="OrthoDB" id="42258at2157"/>
<organism evidence="1 2">
    <name type="scientific">Metallosphaera hakonensis JCM 8857 = DSM 7519</name>
    <dbReference type="NCBI Taxonomy" id="1293036"/>
    <lineage>
        <taxon>Archaea</taxon>
        <taxon>Thermoproteota</taxon>
        <taxon>Thermoprotei</taxon>
        <taxon>Sulfolobales</taxon>
        <taxon>Sulfolobaceae</taxon>
        <taxon>Metallosphaera</taxon>
    </lineage>
</organism>
<evidence type="ECO:0000313" key="1">
    <source>
        <dbReference type="EMBL" id="AWR99589.1"/>
    </source>
</evidence>
<name>A0A2U9IU58_9CREN</name>
<dbReference type="EMBL" id="CP029287">
    <property type="protein sequence ID" value="AWR99589.1"/>
    <property type="molecule type" value="Genomic_DNA"/>
</dbReference>
<dbReference type="Proteomes" id="UP000247586">
    <property type="component" value="Chromosome"/>
</dbReference>
<gene>
    <name evidence="1" type="ORF">DFR87_07715</name>
</gene>
<accession>A0A2U9IU58</accession>
<dbReference type="AlphaFoldDB" id="A0A2U9IU58"/>
<keyword evidence="2" id="KW-1185">Reference proteome</keyword>
<reference evidence="1" key="1">
    <citation type="submission" date="2018-05" db="EMBL/GenBank/DDBJ databases">
        <title>Complete Genome Sequences of Extremely Thermoacidophilic, Metal-Mobilizing Type-Strain Members of the Archaeal Family Sulfolobaceae: Acidianus brierleyi DSM-1651T, Acidianus sulfidivorans DSM-18786T, Metallosphaera hakonensis DSM-7519T, and Metallosphaera prunae DSM-10039T.</title>
        <authorList>
            <person name="Counts J.A."/>
            <person name="Kelly R.M."/>
        </authorList>
    </citation>
    <scope>NUCLEOTIDE SEQUENCE [LARGE SCALE GENOMIC DNA]</scope>
    <source>
        <strain evidence="1">HO1-1</strain>
    </source>
</reference>
<evidence type="ECO:0000313" key="2">
    <source>
        <dbReference type="Proteomes" id="UP000247586"/>
    </source>
</evidence>
<sequence length="107" mass="12329">MPPGFVSPLDKLSFCESSECVQRVADEYLSMIFKSSNVFSVFRNNIENEKEVDERTVTNSYLFTEALLARLIESESEIDLDLIIEDLRNRLGNNHPVLVFLKQLIDE</sequence>
<proteinExistence type="predicted"/>
<dbReference type="KEGG" id="mhk:DFR87_07715"/>
<protein>
    <submittedName>
        <fullName evidence="1">Uncharacterized protein</fullName>
    </submittedName>
</protein>